<name>A0A0P9FFW0_9CHLR</name>
<comment type="caution">
    <text evidence="1">The sequence shown here is derived from an EMBL/GenBank/DDBJ whole genome shotgun (WGS) entry which is preliminary data.</text>
</comment>
<dbReference type="EMBL" id="LJCR01000706">
    <property type="protein sequence ID" value="KPV51976.1"/>
    <property type="molecule type" value="Genomic_DNA"/>
</dbReference>
<dbReference type="Proteomes" id="UP000050509">
    <property type="component" value="Unassembled WGS sequence"/>
</dbReference>
<organism evidence="1 2">
    <name type="scientific">Kouleothrix aurantiaca</name>
    <dbReference type="NCBI Taxonomy" id="186479"/>
    <lineage>
        <taxon>Bacteria</taxon>
        <taxon>Bacillati</taxon>
        <taxon>Chloroflexota</taxon>
        <taxon>Chloroflexia</taxon>
        <taxon>Chloroflexales</taxon>
        <taxon>Roseiflexineae</taxon>
        <taxon>Roseiflexaceae</taxon>
        <taxon>Kouleothrix</taxon>
    </lineage>
</organism>
<reference evidence="1 2" key="1">
    <citation type="submission" date="2015-09" db="EMBL/GenBank/DDBJ databases">
        <title>Draft genome sequence of Kouleothrix aurantiaca JCM 19913.</title>
        <authorList>
            <person name="Hemp J."/>
        </authorList>
    </citation>
    <scope>NUCLEOTIDE SEQUENCE [LARGE SCALE GENOMIC DNA]</scope>
    <source>
        <strain evidence="1 2">COM-B</strain>
    </source>
</reference>
<accession>A0A0P9FFW0</accession>
<gene>
    <name evidence="1" type="ORF">SE17_18180</name>
</gene>
<protein>
    <submittedName>
        <fullName evidence="1">Uncharacterized protein</fullName>
    </submittedName>
</protein>
<sequence length="60" mass="6622">PSGALRERVRELLAALPPEQLGELPPEQLANLLLIMRPVEDLADQIRAALRPPADETNNE</sequence>
<proteinExistence type="predicted"/>
<keyword evidence="2" id="KW-1185">Reference proteome</keyword>
<evidence type="ECO:0000313" key="1">
    <source>
        <dbReference type="EMBL" id="KPV51976.1"/>
    </source>
</evidence>
<dbReference type="AlphaFoldDB" id="A0A0P9FFW0"/>
<feature type="non-terminal residue" evidence="1">
    <location>
        <position position="1"/>
    </location>
</feature>
<evidence type="ECO:0000313" key="2">
    <source>
        <dbReference type="Proteomes" id="UP000050509"/>
    </source>
</evidence>